<proteinExistence type="predicted"/>
<feature type="compositionally biased region" description="Low complexity" evidence="1">
    <location>
        <begin position="243"/>
        <end position="258"/>
    </location>
</feature>
<feature type="compositionally biased region" description="Pro residues" evidence="1">
    <location>
        <begin position="404"/>
        <end position="421"/>
    </location>
</feature>
<feature type="compositionally biased region" description="Low complexity" evidence="1">
    <location>
        <begin position="376"/>
        <end position="396"/>
    </location>
</feature>
<feature type="compositionally biased region" description="Basic and acidic residues" evidence="1">
    <location>
        <begin position="168"/>
        <end position="178"/>
    </location>
</feature>
<dbReference type="KEGG" id="bbes:BESB_044790"/>
<reference evidence="2 3" key="1">
    <citation type="submission" date="2017-09" db="EMBL/GenBank/DDBJ databases">
        <title>Genome sequencing of Besnoitia besnoiti strain Bb-Ger1.</title>
        <authorList>
            <person name="Schares G."/>
            <person name="Venepally P."/>
            <person name="Lorenzi H.A."/>
        </authorList>
    </citation>
    <scope>NUCLEOTIDE SEQUENCE [LARGE SCALE GENOMIC DNA]</scope>
    <source>
        <strain evidence="2 3">Bb-Ger1</strain>
    </source>
</reference>
<feature type="compositionally biased region" description="Low complexity" evidence="1">
    <location>
        <begin position="318"/>
        <end position="329"/>
    </location>
</feature>
<dbReference type="OrthoDB" id="333421at2759"/>
<dbReference type="EMBL" id="NWUJ01000003">
    <property type="protein sequence ID" value="PFH36287.1"/>
    <property type="molecule type" value="Genomic_DNA"/>
</dbReference>
<evidence type="ECO:0000313" key="2">
    <source>
        <dbReference type="EMBL" id="PFH36287.1"/>
    </source>
</evidence>
<dbReference type="GeneID" id="40309409"/>
<feature type="compositionally biased region" description="Acidic residues" evidence="1">
    <location>
        <begin position="304"/>
        <end position="313"/>
    </location>
</feature>
<feature type="compositionally biased region" description="Basic and acidic residues" evidence="1">
    <location>
        <begin position="262"/>
        <end position="272"/>
    </location>
</feature>
<dbReference type="VEuPathDB" id="ToxoDB:BESB_044790"/>
<protein>
    <submittedName>
        <fullName evidence="2">Uncharacterized protein</fullName>
    </submittedName>
</protein>
<feature type="compositionally biased region" description="Polar residues" evidence="1">
    <location>
        <begin position="346"/>
        <end position="357"/>
    </location>
</feature>
<sequence length="1343" mass="144949">MTDVTSSSPGFHCAIPRRVGRKDASQRKTKGLCALAVVCLLSLAVSVGTDAASNRNDQPNPRPPDDKDKAQPAKKKWAVIQTRVPTRGGAGRWSGDLAAIRLQTPVATPRHASTDSPQPLPVWRGTSDKGKTLSPRVAAIMAKLQAKPENDDSAKRVQGKLKGPGGKKSNEDSEDGKGGEPSGPRPIIVTGLKDPKKSPGDVEPDAKGKEGDAKQGDVGTSDIDHSAHGGGVPLIIPPQQKPTTAAGDDTAAGSSRSGRMGPEGKDSSKAEGDDPSNSDIPVVPVLVKPRKYDTASQSQAGTSAEDESSSQDSEDVKAVPVVIPRAPVAKEAPWQSADASEEFGASQDSGDEYTSSVRAVPVSIQPREGNEGEQVATSGDESAAASSTEASGTQAAPTAEAPQDEPPYPESAEQVPPPAPEPAAQAEGPAEESQAESAAAPLTPQRRTGGRLPVCGKQVLEFEKNFRHVHSETLSAVQALTDGPQCLAAILGKIGPQVNAKFTDIRTEVFQAVVVAARLRRFVEDTQHALQAMRSRGLKTLHSDASIDAASNLLDTRVAVGDSVKEVSPDNQVLSKIWTVMNVHNSHLRCQSGEESRTFEVNGVVKTVESYTTIIADLCLTRGWLAVEKDLPGLMKAIERFVEQRGWVEAYIAAKTKGACGVLLKRMENGEEPTGALALTDAVRHVRAQKLMSMQQKPDKKKDVSVAEPYLSVTEVVKFLEAHQLYQKTASMQGCAPLSLTSAAAQSDLLGVVTSFSGASPDNLRNEIDMEKDGAACLAAVDYFFSRASQGVCAAEWSRKVPWAPKIVSLQNARLLRAFLSNNCEKKVPAGYPTAYTKKCNLACMRRAWEGEKPFGKAKSLSQKLRIDADFVRSTLQYERKSLLLLEDLGAAMADLVTSLDPERDVSKQLETDMCAASWFKRQKSDSVGDSFGFDLYNPLLVGSYVVTHARATLSATQAGLKNAAEEGIADSEPMSALFRSLTCAAPNTYPIASFLLQISAFLHVTVERAKKELYMKATKVMGSGVFDPKKFDASVKWIRQQVARFADLFMPGYLKGKGQAKIAPKILFPFAKMAVVMWMLGSADVEDGPLPPPFTKKLFAYILYNKGGDPIEEMEKQIKAECKNAAMNLPVGLSTNLRPSPTKVKIADIVKELVTGIKYRISLSGDIQKAANDVKNLAAGCKSNLDFNDVQQRALLEDHHCMVLQQKAISFLKKVLPKSKNNKQQEREINEAFEFLKHVNLVHPKDDTKKMVMAFEEWREKKQPYHKAQHLTDLSCMWKTNPDIQQVMVHAALGDKNEDAEAYSVPPALGTCPAYPIDPLAATQLVVAPDSLSGNIIWSTYV</sequence>
<dbReference type="RefSeq" id="XP_029220296.1">
    <property type="nucleotide sequence ID" value="XM_029362930.1"/>
</dbReference>
<accession>A0A2A9MKX8</accession>
<evidence type="ECO:0000313" key="3">
    <source>
        <dbReference type="Proteomes" id="UP000224006"/>
    </source>
</evidence>
<organism evidence="2 3">
    <name type="scientific">Besnoitia besnoiti</name>
    <name type="common">Apicomplexan protozoan</name>
    <dbReference type="NCBI Taxonomy" id="94643"/>
    <lineage>
        <taxon>Eukaryota</taxon>
        <taxon>Sar</taxon>
        <taxon>Alveolata</taxon>
        <taxon>Apicomplexa</taxon>
        <taxon>Conoidasida</taxon>
        <taxon>Coccidia</taxon>
        <taxon>Eucoccidiorida</taxon>
        <taxon>Eimeriorina</taxon>
        <taxon>Sarcocystidae</taxon>
        <taxon>Besnoitia</taxon>
    </lineage>
</organism>
<evidence type="ECO:0000256" key="1">
    <source>
        <dbReference type="SAM" id="MobiDB-lite"/>
    </source>
</evidence>
<feature type="region of interest" description="Disordered" evidence="1">
    <location>
        <begin position="1"/>
        <end position="28"/>
    </location>
</feature>
<dbReference type="Proteomes" id="UP000224006">
    <property type="component" value="Chromosome III"/>
</dbReference>
<feature type="compositionally biased region" description="Basic and acidic residues" evidence="1">
    <location>
        <begin position="146"/>
        <end position="155"/>
    </location>
</feature>
<keyword evidence="3" id="KW-1185">Reference proteome</keyword>
<name>A0A2A9MKX8_BESBE</name>
<feature type="region of interest" description="Disordered" evidence="1">
    <location>
        <begin position="50"/>
        <end position="451"/>
    </location>
</feature>
<gene>
    <name evidence="2" type="ORF">BESB_044790</name>
</gene>
<feature type="compositionally biased region" description="Basic and acidic residues" evidence="1">
    <location>
        <begin position="193"/>
        <end position="215"/>
    </location>
</feature>
<comment type="caution">
    <text evidence="2">The sequence shown here is derived from an EMBL/GenBank/DDBJ whole genome shotgun (WGS) entry which is preliminary data.</text>
</comment>